<dbReference type="Proteomes" id="UP001589818">
    <property type="component" value="Unassembled WGS sequence"/>
</dbReference>
<gene>
    <name evidence="5" type="ORF">ACFFJ8_13850</name>
</gene>
<dbReference type="InterPro" id="IPR020449">
    <property type="entry name" value="Tscrpt_reg_AraC-type_HTH"/>
</dbReference>
<dbReference type="InterPro" id="IPR009057">
    <property type="entry name" value="Homeodomain-like_sf"/>
</dbReference>
<dbReference type="InterPro" id="IPR003313">
    <property type="entry name" value="AraC-bd"/>
</dbReference>
<proteinExistence type="predicted"/>
<organism evidence="5 6">
    <name type="scientific">Paenibacillus mendelii</name>
    <dbReference type="NCBI Taxonomy" id="206163"/>
    <lineage>
        <taxon>Bacteria</taxon>
        <taxon>Bacillati</taxon>
        <taxon>Bacillota</taxon>
        <taxon>Bacilli</taxon>
        <taxon>Bacillales</taxon>
        <taxon>Paenibacillaceae</taxon>
        <taxon>Paenibacillus</taxon>
    </lineage>
</organism>
<name>A0ABV6J9C1_9BACL</name>
<dbReference type="PANTHER" id="PTHR43280">
    <property type="entry name" value="ARAC-FAMILY TRANSCRIPTIONAL REGULATOR"/>
    <property type="match status" value="1"/>
</dbReference>
<dbReference type="PROSITE" id="PS01124">
    <property type="entry name" value="HTH_ARAC_FAMILY_2"/>
    <property type="match status" value="1"/>
</dbReference>
<evidence type="ECO:0000256" key="2">
    <source>
        <dbReference type="ARBA" id="ARBA00023125"/>
    </source>
</evidence>
<evidence type="ECO:0000259" key="4">
    <source>
        <dbReference type="PROSITE" id="PS01124"/>
    </source>
</evidence>
<dbReference type="Gene3D" id="2.60.120.10">
    <property type="entry name" value="Jelly Rolls"/>
    <property type="match status" value="1"/>
</dbReference>
<dbReference type="Pfam" id="PF12833">
    <property type="entry name" value="HTH_18"/>
    <property type="match status" value="1"/>
</dbReference>
<keyword evidence="1" id="KW-0805">Transcription regulation</keyword>
<dbReference type="EMBL" id="JBHLVF010000017">
    <property type="protein sequence ID" value="MFC0392451.1"/>
    <property type="molecule type" value="Genomic_DNA"/>
</dbReference>
<feature type="domain" description="HTH araC/xylS-type" evidence="4">
    <location>
        <begin position="176"/>
        <end position="274"/>
    </location>
</feature>
<dbReference type="InterPro" id="IPR014710">
    <property type="entry name" value="RmlC-like_jellyroll"/>
</dbReference>
<dbReference type="SUPFAM" id="SSF51215">
    <property type="entry name" value="Regulatory protein AraC"/>
    <property type="match status" value="1"/>
</dbReference>
<evidence type="ECO:0000256" key="3">
    <source>
        <dbReference type="ARBA" id="ARBA00023163"/>
    </source>
</evidence>
<sequence>MEGDSLFLSPPCFIHGAPIEKTEKDPFVFPLHKHDSNSELLLITEGEGVFGIDGRTYEAKAGTMLFYHRGVWHEEQSTRHPFKAVFIAFNNLQLRGLPLDFFLEPDKPPVIELKEHYLPFKQWMLDILAENRQRLPEAQSIATHMFGILLTRLARLIHYPPVPVLPDKRSSHEAIPTAKRYMEENYYTDITLATLARLTYINEYHFAHLFKEEVGVSPIQYLIQCRIEVAKRYLQTTGLPLGEIAERVGYKSETSFLTLFKRMTGTTPGKYRINTQ</sequence>
<dbReference type="PROSITE" id="PS00041">
    <property type="entry name" value="HTH_ARAC_FAMILY_1"/>
    <property type="match status" value="1"/>
</dbReference>
<dbReference type="RefSeq" id="WP_204819535.1">
    <property type="nucleotide sequence ID" value="NZ_JANHOF010000003.1"/>
</dbReference>
<keyword evidence="6" id="KW-1185">Reference proteome</keyword>
<dbReference type="SUPFAM" id="SSF46689">
    <property type="entry name" value="Homeodomain-like"/>
    <property type="match status" value="2"/>
</dbReference>
<accession>A0ABV6J9C1</accession>
<dbReference type="Gene3D" id="1.10.10.60">
    <property type="entry name" value="Homeodomain-like"/>
    <property type="match status" value="2"/>
</dbReference>
<evidence type="ECO:0000313" key="6">
    <source>
        <dbReference type="Proteomes" id="UP001589818"/>
    </source>
</evidence>
<dbReference type="Pfam" id="PF02311">
    <property type="entry name" value="AraC_binding"/>
    <property type="match status" value="1"/>
</dbReference>
<dbReference type="PANTHER" id="PTHR43280:SF2">
    <property type="entry name" value="HTH-TYPE TRANSCRIPTIONAL REGULATOR EXSA"/>
    <property type="match status" value="1"/>
</dbReference>
<reference evidence="5 6" key="1">
    <citation type="submission" date="2024-09" db="EMBL/GenBank/DDBJ databases">
        <authorList>
            <person name="Sun Q."/>
            <person name="Mori K."/>
        </authorList>
    </citation>
    <scope>NUCLEOTIDE SEQUENCE [LARGE SCALE GENOMIC DNA]</scope>
    <source>
        <strain evidence="5 6">CCM 4839</strain>
    </source>
</reference>
<dbReference type="CDD" id="cd02208">
    <property type="entry name" value="cupin_RmlC-like"/>
    <property type="match status" value="1"/>
</dbReference>
<dbReference type="InterPro" id="IPR018060">
    <property type="entry name" value="HTH_AraC"/>
</dbReference>
<dbReference type="PRINTS" id="PR00032">
    <property type="entry name" value="HTHARAC"/>
</dbReference>
<dbReference type="SMART" id="SM00342">
    <property type="entry name" value="HTH_ARAC"/>
    <property type="match status" value="1"/>
</dbReference>
<dbReference type="InterPro" id="IPR037923">
    <property type="entry name" value="HTH-like"/>
</dbReference>
<comment type="caution">
    <text evidence="5">The sequence shown here is derived from an EMBL/GenBank/DDBJ whole genome shotgun (WGS) entry which is preliminary data.</text>
</comment>
<evidence type="ECO:0000313" key="5">
    <source>
        <dbReference type="EMBL" id="MFC0392451.1"/>
    </source>
</evidence>
<keyword evidence="2" id="KW-0238">DNA-binding</keyword>
<evidence type="ECO:0000256" key="1">
    <source>
        <dbReference type="ARBA" id="ARBA00023015"/>
    </source>
</evidence>
<protein>
    <submittedName>
        <fullName evidence="5">Helix-turn-helix domain-containing protein</fullName>
    </submittedName>
</protein>
<dbReference type="InterPro" id="IPR018062">
    <property type="entry name" value="HTH_AraC-typ_CS"/>
</dbReference>
<keyword evidence="3" id="KW-0804">Transcription</keyword>